<organism evidence="1 2">
    <name type="scientific">Holotrichia oblita</name>
    <name type="common">Chafer beetle</name>
    <dbReference type="NCBI Taxonomy" id="644536"/>
    <lineage>
        <taxon>Eukaryota</taxon>
        <taxon>Metazoa</taxon>
        <taxon>Ecdysozoa</taxon>
        <taxon>Arthropoda</taxon>
        <taxon>Hexapoda</taxon>
        <taxon>Insecta</taxon>
        <taxon>Pterygota</taxon>
        <taxon>Neoptera</taxon>
        <taxon>Endopterygota</taxon>
        <taxon>Coleoptera</taxon>
        <taxon>Polyphaga</taxon>
        <taxon>Scarabaeiformia</taxon>
        <taxon>Scarabaeidae</taxon>
        <taxon>Melolonthinae</taxon>
        <taxon>Holotrichia</taxon>
    </lineage>
</organism>
<accession>A0ACB9TBI1</accession>
<evidence type="ECO:0000313" key="2">
    <source>
        <dbReference type="Proteomes" id="UP001056778"/>
    </source>
</evidence>
<protein>
    <submittedName>
        <fullName evidence="1">Uncharacterized protein</fullName>
    </submittedName>
</protein>
<dbReference type="Proteomes" id="UP001056778">
    <property type="component" value="Chromosome 3"/>
</dbReference>
<name>A0ACB9TBI1_HOLOL</name>
<sequence>MKRRAILTVLLLVTALALIPSSSAQCPWQRDVTELQSACLCSYSIGRELSVQCDIVQWSKLIFALQKYATDTILDLLYVNNSTIGVLRNSIFSKLKVHSVQLSGCRIRSVANDAFAGQEQYLRNLNLQDNDLTEVPVESLRRLENLQLLDLTHNRIRSIPDNAFSTLTKLTTLKLSDNNVTLYPGALNGLDGSLKNLNLRGTRQRDVPLAIRGLKTLAFLDLSQNSIKELPGVGGIKTFEDLDSLTALNLERNVIQKLEEDSFFRDQEYANVLEFDDEFNPGFPDESDANLKRITSPGYRV</sequence>
<gene>
    <name evidence="1" type="ORF">MML48_3g00013902</name>
</gene>
<evidence type="ECO:0000313" key="1">
    <source>
        <dbReference type="EMBL" id="KAI4464156.1"/>
    </source>
</evidence>
<proteinExistence type="predicted"/>
<reference evidence="1" key="1">
    <citation type="submission" date="2022-04" db="EMBL/GenBank/DDBJ databases">
        <title>Chromosome-scale genome assembly of Holotrichia oblita Faldermann.</title>
        <authorList>
            <person name="Rongchong L."/>
        </authorList>
    </citation>
    <scope>NUCLEOTIDE SEQUENCE</scope>
    <source>
        <strain evidence="1">81SQS9</strain>
    </source>
</reference>
<comment type="caution">
    <text evidence="1">The sequence shown here is derived from an EMBL/GenBank/DDBJ whole genome shotgun (WGS) entry which is preliminary data.</text>
</comment>
<dbReference type="EMBL" id="CM043017">
    <property type="protein sequence ID" value="KAI4464156.1"/>
    <property type="molecule type" value="Genomic_DNA"/>
</dbReference>
<keyword evidence="2" id="KW-1185">Reference proteome</keyword>